<comment type="caution">
    <text evidence="6">The sequence shown here is derived from an EMBL/GenBank/DDBJ whole genome shotgun (WGS) entry which is preliminary data.</text>
</comment>
<reference evidence="6 7" key="1">
    <citation type="submission" date="2014-07" db="EMBL/GenBank/DDBJ databases">
        <authorList>
            <person name="McCorrison J."/>
            <person name="Sanka R."/>
            <person name="Torralba M."/>
            <person name="Gillis M."/>
            <person name="Haft D.H."/>
            <person name="Methe B."/>
            <person name="Sutton G."/>
            <person name="Nelson K.E."/>
        </authorList>
    </citation>
    <scope>NUCLEOTIDE SEQUENCE [LARGE SCALE GENOMIC DNA]</scope>
    <source>
        <strain evidence="6 7">DNF00058</strain>
    </source>
</reference>
<dbReference type="OrthoDB" id="9811567at2"/>
<evidence type="ECO:0000313" key="6">
    <source>
        <dbReference type="EMBL" id="KGF53135.1"/>
    </source>
</evidence>
<dbReference type="InterPro" id="IPR000119">
    <property type="entry name" value="Hist_DNA-bd"/>
</dbReference>
<dbReference type="Pfam" id="PF00216">
    <property type="entry name" value="Bac_DNA_binding"/>
    <property type="match status" value="1"/>
</dbReference>
<dbReference type="Gene3D" id="4.10.520.10">
    <property type="entry name" value="IHF-like DNA-binding proteins"/>
    <property type="match status" value="1"/>
</dbReference>
<keyword evidence="5" id="KW-1133">Transmembrane helix</keyword>
<organism evidence="6 7">
    <name type="scientific">Prevotella amnii DNF00058</name>
    <dbReference type="NCBI Taxonomy" id="1401066"/>
    <lineage>
        <taxon>Bacteria</taxon>
        <taxon>Pseudomonadati</taxon>
        <taxon>Bacteroidota</taxon>
        <taxon>Bacteroidia</taxon>
        <taxon>Bacteroidales</taxon>
        <taxon>Prevotellaceae</taxon>
        <taxon>Prevotella</taxon>
    </lineage>
</organism>
<feature type="region of interest" description="Disordered" evidence="4">
    <location>
        <begin position="171"/>
        <end position="191"/>
    </location>
</feature>
<accession>A0A096B219</accession>
<evidence type="ECO:0000313" key="7">
    <source>
        <dbReference type="Proteomes" id="UP000029614"/>
    </source>
</evidence>
<dbReference type="EMBL" id="JRNU01000002">
    <property type="protein sequence ID" value="KGF53135.1"/>
    <property type="molecule type" value="Genomic_DNA"/>
</dbReference>
<keyword evidence="2 6" id="KW-0238">DNA-binding</keyword>
<evidence type="ECO:0000256" key="3">
    <source>
        <dbReference type="RuleBase" id="RU003939"/>
    </source>
</evidence>
<dbReference type="SUPFAM" id="SSF47729">
    <property type="entry name" value="IHF-like DNA-binding proteins"/>
    <property type="match status" value="1"/>
</dbReference>
<proteinExistence type="inferred from homology"/>
<dbReference type="GO" id="GO:0003677">
    <property type="term" value="F:DNA binding"/>
    <property type="evidence" value="ECO:0007669"/>
    <property type="project" value="UniProtKB-KW"/>
</dbReference>
<keyword evidence="5" id="KW-0472">Membrane</keyword>
<dbReference type="PANTHER" id="PTHR33175">
    <property type="entry name" value="DNA-BINDING PROTEIN HU"/>
    <property type="match status" value="1"/>
</dbReference>
<dbReference type="AlphaFoldDB" id="A0A096B219"/>
<feature type="compositionally biased region" description="Polar residues" evidence="4">
    <location>
        <begin position="172"/>
        <end position="185"/>
    </location>
</feature>
<dbReference type="GO" id="GO:0005829">
    <property type="term" value="C:cytosol"/>
    <property type="evidence" value="ECO:0007669"/>
    <property type="project" value="TreeGrafter"/>
</dbReference>
<feature type="transmembrane region" description="Helical" evidence="5">
    <location>
        <begin position="270"/>
        <end position="290"/>
    </location>
</feature>
<evidence type="ECO:0000256" key="2">
    <source>
        <dbReference type="ARBA" id="ARBA00023125"/>
    </source>
</evidence>
<keyword evidence="7" id="KW-1185">Reference proteome</keyword>
<evidence type="ECO:0000256" key="4">
    <source>
        <dbReference type="SAM" id="MobiDB-lite"/>
    </source>
</evidence>
<dbReference type="Proteomes" id="UP000029614">
    <property type="component" value="Unassembled WGS sequence"/>
</dbReference>
<name>A0A096B219_9BACT</name>
<evidence type="ECO:0000256" key="5">
    <source>
        <dbReference type="SAM" id="Phobius"/>
    </source>
</evidence>
<dbReference type="RefSeq" id="WP_036853923.1">
    <property type="nucleotide sequence ID" value="NZ_JRNU01000002.1"/>
</dbReference>
<comment type="similarity">
    <text evidence="1 3">Belongs to the bacterial histone-like protein family.</text>
</comment>
<dbReference type="PANTHER" id="PTHR33175:SF2">
    <property type="entry name" value="INTEGRATION HOST FACTOR SUBUNIT ALPHA"/>
    <property type="match status" value="1"/>
</dbReference>
<dbReference type="SMART" id="SM00411">
    <property type="entry name" value="BHL"/>
    <property type="match status" value="1"/>
</dbReference>
<dbReference type="GO" id="GO:0030527">
    <property type="term" value="F:structural constituent of chromatin"/>
    <property type="evidence" value="ECO:0007669"/>
    <property type="project" value="InterPro"/>
</dbReference>
<evidence type="ECO:0000256" key="1">
    <source>
        <dbReference type="ARBA" id="ARBA00010529"/>
    </source>
</evidence>
<protein>
    <submittedName>
        <fullName evidence="6">DNA-binding protein</fullName>
    </submittedName>
</protein>
<dbReference type="InterPro" id="IPR010992">
    <property type="entry name" value="IHF-like_DNA-bd_dom_sf"/>
</dbReference>
<sequence length="431" mass="48835">MAKSSIQMLATAIAKKNNLSNADAIKFVETMFNIIIDELKNSNSVKIKGLGTFKLQSVKPRESVNVNTGERVLIEGHDKISFTPDQAMKDIVNKPFAQFDTVVLNDGVEFEDENDQNKDNTENDEECIEEDNVKIPLEKTLKEKSAASSSDTAIDIKENAEICEKSCKENPILSSAEPSNDNTISKLDKNKDDFSGKDADKTLYNEEKILNDKITSCQNTTESLQKKDSSVLSDKIIQEVTEEKNKDITATDNCIEKEEPTDDEREMRSLCCILLIVLIIAIIAFGGYYVKTTFYDQSFKKEIVKDNTIKNIVKPVKYVPKHVDSSLAHRVITSKKKSAKIKKISEESRYESLSNDPKIRYGAYNIIGIEKVVVLKSGDSMTKYSRRTLGPDMLGYFQVLNGVDEMYEGDTMKVPKVRYRPQYQKKRKERY</sequence>
<gene>
    <name evidence="6" type="ORF">HMPREF9302_01010</name>
</gene>
<keyword evidence="5" id="KW-0812">Transmembrane</keyword>